<sequence length="557" mass="63949">MAEAIALAASIIAVVQLADRIASVCKSLIETVEDYPRDLRLIFVETGSLKVIFESLHFLNEDDTADSTTLRRLRGSNGPVEGCKTAMDELNLLFPSLPLPGSKHRGTKRQKLKNVLASLAWPRKAEKARRLLDEIMRHKATINIALQGQLLTEFRNMKHELDEVSITLNGRRKVYEWFQDTNPSSSHNAAKGLYEDSTGDWVFKAPGWDDWINARIRSLWVHGIPGAGKTVLAAHIIETTLRICEAKDNRTTCVYYYCYHGHNQDESVPFLRWLLSQILREADTVPILAWKAYTGNREPDTTLLLDILHEALDFFDLVYIAIDALDESQSRENILSVLDVLVTDPRFWKIQLLATSREYSDIELKMGRFSQSLSMSNCFVEADIRTYIEAKIMAEAKFQRWPSDLRMDVEATLSAGAKGMFRWAVCQLDILRRLNHQSKIREAIKNLPVTLDETYERVFSYIADEEKEFVRHILHWVCFHDFLWHGLVPLPAYVLIDAYIALEKRKSLLSSDEYLFDLETLKDSCGCLISITFNKKDQSYSANIAHYTVREFMESNR</sequence>
<dbReference type="OrthoDB" id="194358at2759"/>
<protein>
    <recommendedName>
        <fullName evidence="2">Nephrocystin 3-like N-terminal domain-containing protein</fullName>
    </recommendedName>
</protein>
<dbReference type="InParanoid" id="A0A0C3HJ91"/>
<dbReference type="AlphaFoldDB" id="A0A0C3HJ91"/>
<dbReference type="PANTHER" id="PTHR10039:SF16">
    <property type="entry name" value="GPI INOSITOL-DEACYLASE"/>
    <property type="match status" value="1"/>
</dbReference>
<dbReference type="SUPFAM" id="SSF52540">
    <property type="entry name" value="P-loop containing nucleoside triphosphate hydrolases"/>
    <property type="match status" value="1"/>
</dbReference>
<feature type="domain" description="Nephrocystin 3-like N-terminal" evidence="2">
    <location>
        <begin position="198"/>
        <end position="357"/>
    </location>
</feature>
<evidence type="ECO:0000256" key="1">
    <source>
        <dbReference type="ARBA" id="ARBA00022737"/>
    </source>
</evidence>
<keyword evidence="4" id="KW-1185">Reference proteome</keyword>
<evidence type="ECO:0000313" key="3">
    <source>
        <dbReference type="EMBL" id="KIN03115.1"/>
    </source>
</evidence>
<name>A0A0C3HJ91_OIDMZ</name>
<dbReference type="Gene3D" id="3.40.50.300">
    <property type="entry name" value="P-loop containing nucleotide triphosphate hydrolases"/>
    <property type="match status" value="1"/>
</dbReference>
<proteinExistence type="predicted"/>
<dbReference type="InterPro" id="IPR027417">
    <property type="entry name" value="P-loop_NTPase"/>
</dbReference>
<reference evidence="3 4" key="1">
    <citation type="submission" date="2014-04" db="EMBL/GenBank/DDBJ databases">
        <authorList>
            <consortium name="DOE Joint Genome Institute"/>
            <person name="Kuo A."/>
            <person name="Martino E."/>
            <person name="Perotto S."/>
            <person name="Kohler A."/>
            <person name="Nagy L.G."/>
            <person name="Floudas D."/>
            <person name="Copeland A."/>
            <person name="Barry K.W."/>
            <person name="Cichocki N."/>
            <person name="Veneault-Fourrey C."/>
            <person name="LaButti K."/>
            <person name="Lindquist E.A."/>
            <person name="Lipzen A."/>
            <person name="Lundell T."/>
            <person name="Morin E."/>
            <person name="Murat C."/>
            <person name="Sun H."/>
            <person name="Tunlid A."/>
            <person name="Henrissat B."/>
            <person name="Grigoriev I.V."/>
            <person name="Hibbett D.S."/>
            <person name="Martin F."/>
            <person name="Nordberg H.P."/>
            <person name="Cantor M.N."/>
            <person name="Hua S.X."/>
        </authorList>
    </citation>
    <scope>NUCLEOTIDE SEQUENCE [LARGE SCALE GENOMIC DNA]</scope>
    <source>
        <strain evidence="3 4">Zn</strain>
    </source>
</reference>
<dbReference type="STRING" id="913774.A0A0C3HJ91"/>
<evidence type="ECO:0000313" key="4">
    <source>
        <dbReference type="Proteomes" id="UP000054321"/>
    </source>
</evidence>
<dbReference type="Proteomes" id="UP000054321">
    <property type="component" value="Unassembled WGS sequence"/>
</dbReference>
<gene>
    <name evidence="3" type="ORF">OIDMADRAFT_118869</name>
</gene>
<dbReference type="InterPro" id="IPR056884">
    <property type="entry name" value="NPHP3-like_N"/>
</dbReference>
<evidence type="ECO:0000259" key="2">
    <source>
        <dbReference type="Pfam" id="PF24883"/>
    </source>
</evidence>
<keyword evidence="1" id="KW-0677">Repeat</keyword>
<feature type="non-terminal residue" evidence="3">
    <location>
        <position position="557"/>
    </location>
</feature>
<accession>A0A0C3HJ91</accession>
<dbReference type="PANTHER" id="PTHR10039">
    <property type="entry name" value="AMELOGENIN"/>
    <property type="match status" value="1"/>
</dbReference>
<reference evidence="4" key="2">
    <citation type="submission" date="2015-01" db="EMBL/GenBank/DDBJ databases">
        <title>Evolutionary Origins and Diversification of the Mycorrhizal Mutualists.</title>
        <authorList>
            <consortium name="DOE Joint Genome Institute"/>
            <consortium name="Mycorrhizal Genomics Consortium"/>
            <person name="Kohler A."/>
            <person name="Kuo A."/>
            <person name="Nagy L.G."/>
            <person name="Floudas D."/>
            <person name="Copeland A."/>
            <person name="Barry K.W."/>
            <person name="Cichocki N."/>
            <person name="Veneault-Fourrey C."/>
            <person name="LaButti K."/>
            <person name="Lindquist E.A."/>
            <person name="Lipzen A."/>
            <person name="Lundell T."/>
            <person name="Morin E."/>
            <person name="Murat C."/>
            <person name="Riley R."/>
            <person name="Ohm R."/>
            <person name="Sun H."/>
            <person name="Tunlid A."/>
            <person name="Henrissat B."/>
            <person name="Grigoriev I.V."/>
            <person name="Hibbett D.S."/>
            <person name="Martin F."/>
        </authorList>
    </citation>
    <scope>NUCLEOTIDE SEQUENCE [LARGE SCALE GENOMIC DNA]</scope>
    <source>
        <strain evidence="4">Zn</strain>
    </source>
</reference>
<dbReference type="EMBL" id="KN832874">
    <property type="protein sequence ID" value="KIN03115.1"/>
    <property type="molecule type" value="Genomic_DNA"/>
</dbReference>
<dbReference type="HOGENOM" id="CLU_000288_34_20_1"/>
<organism evidence="3 4">
    <name type="scientific">Oidiodendron maius (strain Zn)</name>
    <dbReference type="NCBI Taxonomy" id="913774"/>
    <lineage>
        <taxon>Eukaryota</taxon>
        <taxon>Fungi</taxon>
        <taxon>Dikarya</taxon>
        <taxon>Ascomycota</taxon>
        <taxon>Pezizomycotina</taxon>
        <taxon>Leotiomycetes</taxon>
        <taxon>Leotiomycetes incertae sedis</taxon>
        <taxon>Myxotrichaceae</taxon>
        <taxon>Oidiodendron</taxon>
    </lineage>
</organism>
<dbReference type="Pfam" id="PF24883">
    <property type="entry name" value="NPHP3_N"/>
    <property type="match status" value="1"/>
</dbReference>